<reference evidence="1 2" key="2">
    <citation type="journal article" date="2022" name="Mol. Ecol. Resour.">
        <title>The genomes of chicory, endive, great burdock and yacon provide insights into Asteraceae paleo-polyploidization history and plant inulin production.</title>
        <authorList>
            <person name="Fan W."/>
            <person name="Wang S."/>
            <person name="Wang H."/>
            <person name="Wang A."/>
            <person name="Jiang F."/>
            <person name="Liu H."/>
            <person name="Zhao H."/>
            <person name="Xu D."/>
            <person name="Zhang Y."/>
        </authorList>
    </citation>
    <scope>NUCLEOTIDE SEQUENCE [LARGE SCALE GENOMIC DNA]</scope>
    <source>
        <strain evidence="2">cv. Yunnan</strain>
        <tissue evidence="1">Leaves</tissue>
    </source>
</reference>
<accession>A0ACB9JSC6</accession>
<evidence type="ECO:0000313" key="2">
    <source>
        <dbReference type="Proteomes" id="UP001056120"/>
    </source>
</evidence>
<dbReference type="Proteomes" id="UP001056120">
    <property type="component" value="Linkage Group LG03"/>
</dbReference>
<sequence>MGDGRKNGLKTLTGAAIIFFSFLSRNSSLSCRIRPADYRRPSCGRETMSMSKRFTPLMINTKRHNSHGLFRHCTSDTRSNGTAGPIPNHHHYRPLLHKSQPLRLSPLSLSLSLSLNTHISLSLPL</sequence>
<gene>
    <name evidence="1" type="ORF">L1987_10479</name>
</gene>
<proteinExistence type="predicted"/>
<organism evidence="1 2">
    <name type="scientific">Smallanthus sonchifolius</name>
    <dbReference type="NCBI Taxonomy" id="185202"/>
    <lineage>
        <taxon>Eukaryota</taxon>
        <taxon>Viridiplantae</taxon>
        <taxon>Streptophyta</taxon>
        <taxon>Embryophyta</taxon>
        <taxon>Tracheophyta</taxon>
        <taxon>Spermatophyta</taxon>
        <taxon>Magnoliopsida</taxon>
        <taxon>eudicotyledons</taxon>
        <taxon>Gunneridae</taxon>
        <taxon>Pentapetalae</taxon>
        <taxon>asterids</taxon>
        <taxon>campanulids</taxon>
        <taxon>Asterales</taxon>
        <taxon>Asteraceae</taxon>
        <taxon>Asteroideae</taxon>
        <taxon>Heliantheae alliance</taxon>
        <taxon>Millerieae</taxon>
        <taxon>Smallanthus</taxon>
    </lineage>
</organism>
<keyword evidence="2" id="KW-1185">Reference proteome</keyword>
<comment type="caution">
    <text evidence="1">The sequence shown here is derived from an EMBL/GenBank/DDBJ whole genome shotgun (WGS) entry which is preliminary data.</text>
</comment>
<reference evidence="2" key="1">
    <citation type="journal article" date="2022" name="Mol. Ecol. Resour.">
        <title>The genomes of chicory, endive, great burdock and yacon provide insights into Asteraceae palaeo-polyploidization history and plant inulin production.</title>
        <authorList>
            <person name="Fan W."/>
            <person name="Wang S."/>
            <person name="Wang H."/>
            <person name="Wang A."/>
            <person name="Jiang F."/>
            <person name="Liu H."/>
            <person name="Zhao H."/>
            <person name="Xu D."/>
            <person name="Zhang Y."/>
        </authorList>
    </citation>
    <scope>NUCLEOTIDE SEQUENCE [LARGE SCALE GENOMIC DNA]</scope>
    <source>
        <strain evidence="2">cv. Yunnan</strain>
    </source>
</reference>
<protein>
    <submittedName>
        <fullName evidence="1">Uncharacterized protein</fullName>
    </submittedName>
</protein>
<dbReference type="EMBL" id="CM042020">
    <property type="protein sequence ID" value="KAI3822880.1"/>
    <property type="molecule type" value="Genomic_DNA"/>
</dbReference>
<evidence type="ECO:0000313" key="1">
    <source>
        <dbReference type="EMBL" id="KAI3822880.1"/>
    </source>
</evidence>
<name>A0ACB9JSC6_9ASTR</name>